<proteinExistence type="predicted"/>
<accession>A0ABD2Y9Q9</accession>
<evidence type="ECO:0008006" key="4">
    <source>
        <dbReference type="Google" id="ProtNLM"/>
    </source>
</evidence>
<sequence>MSGIYQHVHQGPYSSSGYAPPPGDYPSAVPPPPGFFTSPPPGPPGYQGYFNDDYPAPPQHIYHQSWGYQDDVPCSSILRTWLHLPK</sequence>
<evidence type="ECO:0000313" key="3">
    <source>
        <dbReference type="Proteomes" id="UP001630127"/>
    </source>
</evidence>
<evidence type="ECO:0000313" key="2">
    <source>
        <dbReference type="EMBL" id="KAL3502607.1"/>
    </source>
</evidence>
<comment type="caution">
    <text evidence="2">The sequence shown here is derived from an EMBL/GenBank/DDBJ whole genome shotgun (WGS) entry which is preliminary data.</text>
</comment>
<evidence type="ECO:0000256" key="1">
    <source>
        <dbReference type="SAM" id="MobiDB-lite"/>
    </source>
</evidence>
<dbReference type="AlphaFoldDB" id="A0ABD2Y9Q9"/>
<dbReference type="Proteomes" id="UP001630127">
    <property type="component" value="Unassembled WGS sequence"/>
</dbReference>
<feature type="region of interest" description="Disordered" evidence="1">
    <location>
        <begin position="1"/>
        <end position="56"/>
    </location>
</feature>
<gene>
    <name evidence="2" type="ORF">ACH5RR_037056</name>
</gene>
<dbReference type="EMBL" id="JBJUIK010000015">
    <property type="protein sequence ID" value="KAL3502607.1"/>
    <property type="molecule type" value="Genomic_DNA"/>
</dbReference>
<keyword evidence="3" id="KW-1185">Reference proteome</keyword>
<organism evidence="2 3">
    <name type="scientific">Cinchona calisaya</name>
    <dbReference type="NCBI Taxonomy" id="153742"/>
    <lineage>
        <taxon>Eukaryota</taxon>
        <taxon>Viridiplantae</taxon>
        <taxon>Streptophyta</taxon>
        <taxon>Embryophyta</taxon>
        <taxon>Tracheophyta</taxon>
        <taxon>Spermatophyta</taxon>
        <taxon>Magnoliopsida</taxon>
        <taxon>eudicotyledons</taxon>
        <taxon>Gunneridae</taxon>
        <taxon>Pentapetalae</taxon>
        <taxon>asterids</taxon>
        <taxon>lamiids</taxon>
        <taxon>Gentianales</taxon>
        <taxon>Rubiaceae</taxon>
        <taxon>Cinchonoideae</taxon>
        <taxon>Cinchoneae</taxon>
        <taxon>Cinchona</taxon>
    </lineage>
</organism>
<feature type="compositionally biased region" description="Pro residues" evidence="1">
    <location>
        <begin position="19"/>
        <end position="44"/>
    </location>
</feature>
<reference evidence="2 3" key="1">
    <citation type="submission" date="2024-11" db="EMBL/GenBank/DDBJ databases">
        <title>A near-complete genome assembly of Cinchona calisaya.</title>
        <authorList>
            <person name="Lian D.C."/>
            <person name="Zhao X.W."/>
            <person name="Wei L."/>
        </authorList>
    </citation>
    <scope>NUCLEOTIDE SEQUENCE [LARGE SCALE GENOMIC DNA]</scope>
    <source>
        <tissue evidence="2">Nenye</tissue>
    </source>
</reference>
<protein>
    <recommendedName>
        <fullName evidence="4">Rhodopsin</fullName>
    </recommendedName>
</protein>
<name>A0ABD2Y9Q9_9GENT</name>